<dbReference type="SUPFAM" id="SSF53597">
    <property type="entry name" value="Dihydrofolate reductase-like"/>
    <property type="match status" value="1"/>
</dbReference>
<dbReference type="Pfam" id="PF01872">
    <property type="entry name" value="RibD_C"/>
    <property type="match status" value="1"/>
</dbReference>
<evidence type="ECO:0000256" key="4">
    <source>
        <dbReference type="ARBA" id="ARBA00005259"/>
    </source>
</evidence>
<dbReference type="PROSITE" id="PS00903">
    <property type="entry name" value="CYT_DCMP_DEAMINASES_1"/>
    <property type="match status" value="1"/>
</dbReference>
<dbReference type="PANTHER" id="PTHR38011">
    <property type="entry name" value="DIHYDROFOLATE REDUCTASE FAMILY PROTEIN (AFU_ORTHOLOGUE AFUA_8G06820)"/>
    <property type="match status" value="1"/>
</dbReference>
<keyword evidence="10 14" id="KW-0560">Oxidoreductase</keyword>
<dbReference type="NCBIfam" id="TIGR00227">
    <property type="entry name" value="ribD_Cterm"/>
    <property type="match status" value="1"/>
</dbReference>
<dbReference type="InterPro" id="IPR002125">
    <property type="entry name" value="CMP_dCMP_dom"/>
</dbReference>
<dbReference type="SUPFAM" id="SSF53927">
    <property type="entry name" value="Cytidine deaminase-like"/>
    <property type="match status" value="1"/>
</dbReference>
<evidence type="ECO:0000256" key="5">
    <source>
        <dbReference type="ARBA" id="ARBA00007417"/>
    </source>
</evidence>
<gene>
    <name evidence="16" type="ORF">KDH_16860</name>
    <name evidence="17" type="ORF">KDH_17360</name>
</gene>
<dbReference type="EC" id="3.5.4.26" evidence="14"/>
<keyword evidence="8 14" id="KW-0862">Zinc</keyword>
<evidence type="ECO:0000313" key="17">
    <source>
        <dbReference type="EMBL" id="GLV54889.1"/>
    </source>
</evidence>
<feature type="domain" description="CMP/dCMP-type deaminase" evidence="15">
    <location>
        <begin position="11"/>
        <end position="133"/>
    </location>
</feature>
<reference evidence="17 18" key="1">
    <citation type="submission" date="2023-02" db="EMBL/GenBank/DDBJ databases">
        <title>Dictyobacter halimunensis sp. nov., a new member of the class Ktedonobacteria from forest soil in a geothermal area.</title>
        <authorList>
            <person name="Rachmania M.K."/>
            <person name="Ningsih F."/>
            <person name="Sakai Y."/>
            <person name="Yabe S."/>
            <person name="Yokota A."/>
            <person name="Sjamsuridzal W."/>
        </authorList>
    </citation>
    <scope>NUCLEOTIDE SEQUENCE [LARGE SCALE GENOMIC DNA]</scope>
    <source>
        <strain evidence="17 18">S3.2.2.5</strain>
    </source>
</reference>
<evidence type="ECO:0000256" key="8">
    <source>
        <dbReference type="ARBA" id="ARBA00022833"/>
    </source>
</evidence>
<organism evidence="17 18">
    <name type="scientific">Dictyobacter halimunensis</name>
    <dbReference type="NCBI Taxonomy" id="3026934"/>
    <lineage>
        <taxon>Bacteria</taxon>
        <taxon>Bacillati</taxon>
        <taxon>Chloroflexota</taxon>
        <taxon>Ktedonobacteria</taxon>
        <taxon>Ktedonobacterales</taxon>
        <taxon>Dictyobacteraceae</taxon>
        <taxon>Dictyobacter</taxon>
    </lineage>
</organism>
<dbReference type="InterPro" id="IPR024072">
    <property type="entry name" value="DHFR-like_dom_sf"/>
</dbReference>
<evidence type="ECO:0000313" key="18">
    <source>
        <dbReference type="Proteomes" id="UP001344906"/>
    </source>
</evidence>
<evidence type="ECO:0000256" key="6">
    <source>
        <dbReference type="ARBA" id="ARBA00022619"/>
    </source>
</evidence>
<evidence type="ECO:0000256" key="13">
    <source>
        <dbReference type="ARBA" id="ARBA00049886"/>
    </source>
</evidence>
<dbReference type="NCBIfam" id="TIGR00326">
    <property type="entry name" value="eubact_ribD"/>
    <property type="match status" value="1"/>
</dbReference>
<dbReference type="PIRSF" id="PIRSF006769">
    <property type="entry name" value="RibD"/>
    <property type="match status" value="1"/>
</dbReference>
<accession>A0ABQ6FR47</accession>
<keyword evidence="7 14" id="KW-0479">Metal-binding</keyword>
<dbReference type="RefSeq" id="WP_338248727.1">
    <property type="nucleotide sequence ID" value="NZ_BSRI01000001.1"/>
</dbReference>
<comment type="cofactor">
    <cofactor evidence="14">
        <name>Zn(2+)</name>
        <dbReference type="ChEBI" id="CHEBI:29105"/>
    </cofactor>
    <text evidence="14">Binds 1 zinc ion.</text>
</comment>
<evidence type="ECO:0000256" key="3">
    <source>
        <dbReference type="ARBA" id="ARBA00004910"/>
    </source>
</evidence>
<evidence type="ECO:0000256" key="10">
    <source>
        <dbReference type="ARBA" id="ARBA00023002"/>
    </source>
</evidence>
<dbReference type="Pfam" id="PF00383">
    <property type="entry name" value="dCMP_cyt_deam_1"/>
    <property type="match status" value="1"/>
</dbReference>
<dbReference type="EMBL" id="BSRI01000001">
    <property type="protein sequence ID" value="GLV54839.1"/>
    <property type="molecule type" value="Genomic_DNA"/>
</dbReference>
<keyword evidence="11" id="KW-0511">Multifunctional enzyme</keyword>
<keyword evidence="18" id="KW-1185">Reference proteome</keyword>
<dbReference type="InterPro" id="IPR004794">
    <property type="entry name" value="Eubact_RibD"/>
</dbReference>
<comment type="function">
    <text evidence="1 14">Converts 2,5-diamino-6-(ribosylamino)-4(3h)-pyrimidinone 5'-phosphate into 5-amino-6-(ribosylamino)-2,4(1h,3h)-pyrimidinedione 5'-phosphate.</text>
</comment>
<dbReference type="InterPro" id="IPR002734">
    <property type="entry name" value="RibDG_C"/>
</dbReference>
<evidence type="ECO:0000256" key="2">
    <source>
        <dbReference type="ARBA" id="ARBA00004882"/>
    </source>
</evidence>
<dbReference type="EMBL" id="BSRI01000001">
    <property type="protein sequence ID" value="GLV54889.1"/>
    <property type="molecule type" value="Genomic_DNA"/>
</dbReference>
<dbReference type="Gene3D" id="3.40.430.10">
    <property type="entry name" value="Dihydrofolate Reductase, subunit A"/>
    <property type="match status" value="1"/>
</dbReference>
<evidence type="ECO:0000256" key="12">
    <source>
        <dbReference type="ARBA" id="ARBA00049861"/>
    </source>
</evidence>
<dbReference type="InterPro" id="IPR050765">
    <property type="entry name" value="Riboflavin_Biosynth_HTPR"/>
</dbReference>
<dbReference type="Gene3D" id="3.40.140.10">
    <property type="entry name" value="Cytidine Deaminase, domain 2"/>
    <property type="match status" value="1"/>
</dbReference>
<comment type="catalytic activity">
    <reaction evidence="12 14">
        <text>5-amino-6-(5-phospho-D-ribitylamino)uracil + NADP(+) = 5-amino-6-(5-phospho-D-ribosylamino)uracil + NADPH + H(+)</text>
        <dbReference type="Rhea" id="RHEA:17845"/>
        <dbReference type="ChEBI" id="CHEBI:15378"/>
        <dbReference type="ChEBI" id="CHEBI:57783"/>
        <dbReference type="ChEBI" id="CHEBI:58349"/>
        <dbReference type="ChEBI" id="CHEBI:58421"/>
        <dbReference type="ChEBI" id="CHEBI:58453"/>
        <dbReference type="EC" id="1.1.1.193"/>
    </reaction>
</comment>
<dbReference type="EC" id="1.1.1.193" evidence="14"/>
<evidence type="ECO:0000259" key="15">
    <source>
        <dbReference type="PROSITE" id="PS51747"/>
    </source>
</evidence>
<dbReference type="CDD" id="cd01284">
    <property type="entry name" value="Riboflavin_deaminase-reductase"/>
    <property type="match status" value="1"/>
</dbReference>
<protein>
    <recommendedName>
        <fullName evidence="14">Riboflavin biosynthesis protein RibD</fullName>
    </recommendedName>
    <domain>
        <recommendedName>
            <fullName evidence="14">Diaminohydroxyphosphoribosylaminopyrimidine deaminase</fullName>
            <shortName evidence="14">DRAP deaminase</shortName>
            <ecNumber evidence="14">3.5.4.26</ecNumber>
        </recommendedName>
        <alternativeName>
            <fullName evidence="14">Riboflavin-specific deaminase</fullName>
        </alternativeName>
    </domain>
    <domain>
        <recommendedName>
            <fullName evidence="14">5-amino-6-(5-phosphoribosylamino)uracil reductase</fullName>
            <ecNumber evidence="14">1.1.1.193</ecNumber>
        </recommendedName>
        <alternativeName>
            <fullName evidence="14">HTP reductase</fullName>
        </alternativeName>
    </domain>
</protein>
<dbReference type="InterPro" id="IPR016193">
    <property type="entry name" value="Cytidine_deaminase-like"/>
</dbReference>
<comment type="similarity">
    <text evidence="5 14">In the C-terminal section; belongs to the HTP reductase family.</text>
</comment>
<comment type="pathway">
    <text evidence="3 14">Cofactor biosynthesis; riboflavin biosynthesis; 5-amino-6-(D-ribitylamino)uracil from GTP: step 3/4.</text>
</comment>
<comment type="caution">
    <text evidence="17">The sequence shown here is derived from an EMBL/GenBank/DDBJ whole genome shotgun (WGS) entry which is preliminary data.</text>
</comment>
<comment type="similarity">
    <text evidence="4 14">In the N-terminal section; belongs to the cytidine and deoxycytidylate deaminase family.</text>
</comment>
<keyword evidence="14" id="KW-0378">Hydrolase</keyword>
<evidence type="ECO:0000256" key="11">
    <source>
        <dbReference type="ARBA" id="ARBA00023268"/>
    </source>
</evidence>
<dbReference type="PROSITE" id="PS51747">
    <property type="entry name" value="CYT_DCMP_DEAMINASES_2"/>
    <property type="match status" value="1"/>
</dbReference>
<comment type="catalytic activity">
    <reaction evidence="13 14">
        <text>2,5-diamino-6-hydroxy-4-(5-phosphoribosylamino)-pyrimidine + H2O + H(+) = 5-amino-6-(5-phospho-D-ribosylamino)uracil + NH4(+)</text>
        <dbReference type="Rhea" id="RHEA:21868"/>
        <dbReference type="ChEBI" id="CHEBI:15377"/>
        <dbReference type="ChEBI" id="CHEBI:15378"/>
        <dbReference type="ChEBI" id="CHEBI:28938"/>
        <dbReference type="ChEBI" id="CHEBI:58453"/>
        <dbReference type="ChEBI" id="CHEBI:58614"/>
        <dbReference type="EC" id="3.5.4.26"/>
    </reaction>
</comment>
<evidence type="ECO:0000256" key="9">
    <source>
        <dbReference type="ARBA" id="ARBA00022857"/>
    </source>
</evidence>
<dbReference type="PANTHER" id="PTHR38011:SF7">
    <property type="entry name" value="2,5-DIAMINO-6-RIBOSYLAMINO-4(3H)-PYRIMIDINONE 5'-PHOSPHATE REDUCTASE"/>
    <property type="match status" value="1"/>
</dbReference>
<keyword evidence="6 14" id="KW-0686">Riboflavin biosynthesis</keyword>
<comment type="pathway">
    <text evidence="2 14">Cofactor biosynthesis; riboflavin biosynthesis; 5-amino-6-(D-ribitylamino)uracil from GTP: step 2/4.</text>
</comment>
<proteinExistence type="inferred from homology"/>
<evidence type="ECO:0000256" key="14">
    <source>
        <dbReference type="PIRNR" id="PIRNR006769"/>
    </source>
</evidence>
<sequence length="388" mass="41543">MQEPLPIHNNTGDAEFMAQALARARSVIGRTSPRPPVGAVVVRDGAVVGVGATDPPYGPHAEVNALRQAGELSGGADLYVTLEPCCVTIHTPPCTRAILEAGIRRVVVATLDPNPLVAGRGVAQLREAGVEITVGPGSAEAQEIIRPFSTFITRHRPHFSAKWAMTLDGKIATYTGDAYWISNEASRVWVHNFREEVDAIIIGSATARLDDPQLTVRLEPHQHWYPRTNRPGGPLRVVVSTHGDLPAHLKLLQPALANGTCIIVGEGAPPENIDRLRASGAEVMRAEVNQEGLIDMQTLSSLLEEKGLMHVLIEGGSQLLGRAFDQRLIDQVAAFIAPRLIGGHGAPSPIGGMGLSTMKHALTLANQRSQIIDGDILIQGLIVYKECV</sequence>
<evidence type="ECO:0000256" key="7">
    <source>
        <dbReference type="ARBA" id="ARBA00022723"/>
    </source>
</evidence>
<dbReference type="InterPro" id="IPR016192">
    <property type="entry name" value="APOBEC/CMP_deaminase_Zn-bd"/>
</dbReference>
<keyword evidence="9 14" id="KW-0521">NADP</keyword>
<evidence type="ECO:0000256" key="1">
    <source>
        <dbReference type="ARBA" id="ARBA00002151"/>
    </source>
</evidence>
<evidence type="ECO:0000313" key="16">
    <source>
        <dbReference type="EMBL" id="GLV54839.1"/>
    </source>
</evidence>
<dbReference type="Proteomes" id="UP001344906">
    <property type="component" value="Unassembled WGS sequence"/>
</dbReference>
<dbReference type="InterPro" id="IPR011549">
    <property type="entry name" value="RibD_C"/>
</dbReference>
<name>A0ABQ6FR47_9CHLR</name>